<feature type="non-terminal residue" evidence="2">
    <location>
        <position position="1"/>
    </location>
</feature>
<dbReference type="EMBL" id="FMZK01000012">
    <property type="protein sequence ID" value="SDD86088.1"/>
    <property type="molecule type" value="Genomic_DNA"/>
</dbReference>
<reference evidence="3" key="1">
    <citation type="submission" date="2016-10" db="EMBL/GenBank/DDBJ databases">
        <authorList>
            <person name="Varghese N."/>
            <person name="Submissions S."/>
        </authorList>
    </citation>
    <scope>NUCLEOTIDE SEQUENCE [LARGE SCALE GENOMIC DNA]</scope>
    <source>
        <strain evidence="3">CGMCC 4.3504</strain>
    </source>
</reference>
<proteinExistence type="predicted"/>
<evidence type="ECO:0000313" key="2">
    <source>
        <dbReference type="EMBL" id="SDD86088.1"/>
    </source>
</evidence>
<name>A0A1G6Y6Q6_9ACTN</name>
<sequence length="27" mass="2892">PRQRVPGHPWDRAATAPVATPRKGGGR</sequence>
<dbReference type="AlphaFoldDB" id="A0A1G6Y6Q6"/>
<organism evidence="2 3">
    <name type="scientific">Streptomyces prasinopilosus</name>
    <dbReference type="NCBI Taxonomy" id="67344"/>
    <lineage>
        <taxon>Bacteria</taxon>
        <taxon>Bacillati</taxon>
        <taxon>Actinomycetota</taxon>
        <taxon>Actinomycetes</taxon>
        <taxon>Kitasatosporales</taxon>
        <taxon>Streptomycetaceae</taxon>
        <taxon>Streptomyces</taxon>
    </lineage>
</organism>
<accession>A0A1G6Y6Q6</accession>
<dbReference type="Proteomes" id="UP000182100">
    <property type="component" value="Unassembled WGS sequence"/>
</dbReference>
<evidence type="ECO:0000313" key="3">
    <source>
        <dbReference type="Proteomes" id="UP000182100"/>
    </source>
</evidence>
<feature type="region of interest" description="Disordered" evidence="1">
    <location>
        <begin position="1"/>
        <end position="27"/>
    </location>
</feature>
<gene>
    <name evidence="2" type="ORF">SAMN05216505_112230</name>
</gene>
<keyword evidence="3" id="KW-1185">Reference proteome</keyword>
<evidence type="ECO:0000256" key="1">
    <source>
        <dbReference type="SAM" id="MobiDB-lite"/>
    </source>
</evidence>
<protein>
    <submittedName>
        <fullName evidence="2">Uncharacterized protein</fullName>
    </submittedName>
</protein>